<protein>
    <submittedName>
        <fullName evidence="2">DUF4255 domain-containing protein</fullName>
    </submittedName>
</protein>
<proteinExistence type="predicted"/>
<comment type="caution">
    <text evidence="2">The sequence shown here is derived from an EMBL/GenBank/DDBJ whole genome shotgun (WGS) entry which is preliminary data.</text>
</comment>
<dbReference type="Pfam" id="PF14065">
    <property type="entry name" value="Pvc16_N"/>
    <property type="match status" value="1"/>
</dbReference>
<dbReference type="Proteomes" id="UP000629098">
    <property type="component" value="Unassembled WGS sequence"/>
</dbReference>
<dbReference type="EMBL" id="JACXAE010000053">
    <property type="protein sequence ID" value="MBD2773380.1"/>
    <property type="molecule type" value="Genomic_DNA"/>
</dbReference>
<dbReference type="RefSeq" id="WP_190829137.1">
    <property type="nucleotide sequence ID" value="NZ_CAWPPI010000053.1"/>
</dbReference>
<accession>A0A8J6XHB5</accession>
<evidence type="ECO:0000259" key="1">
    <source>
        <dbReference type="Pfam" id="PF14065"/>
    </source>
</evidence>
<organism evidence="2 3">
    <name type="scientific">Iningainema tapete BLCC-T55</name>
    <dbReference type="NCBI Taxonomy" id="2748662"/>
    <lineage>
        <taxon>Bacteria</taxon>
        <taxon>Bacillati</taxon>
        <taxon>Cyanobacteriota</taxon>
        <taxon>Cyanophyceae</taxon>
        <taxon>Nostocales</taxon>
        <taxon>Scytonemataceae</taxon>
        <taxon>Iningainema tapete</taxon>
    </lineage>
</organism>
<dbReference type="InterPro" id="IPR025351">
    <property type="entry name" value="Pvc16_N"/>
</dbReference>
<dbReference type="AlphaFoldDB" id="A0A8J6XHB5"/>
<name>A0A8J6XHB5_9CYAN</name>
<sequence>MSNSLAIAAVTATLTHLLHDGIILDLPGAIVTAKPPEKARNGRNNQLNLFLYQTMPNAAWRNMDMASQVKPGETGQPPLALNLYYLITAYGEDEDDIKSHRLLGRAMSILHDFPVLDATEIRDALPNNDLHQQVERVRITPQPMSIEDMSKLWTMFQTQYRISAAYQVAVVLIESQLPVKTPLPVLTRGADDSGINSQANLIPPFPTLETVIPPNKQLSVRLGEELTIKGHHLNGENVVIKLTNPRLATAVELIPPGRTASEIKVQLPNNPAQLPAGFYNLVAFIKQTNQPDRTTNEISFSLAPRILNVNPNPATRNASSEVTLTVNSSPEVRLDQRAALLIGDREILPLPRTNQSDPLAFEVNNITAGEYFLRLRVDGVDSLLINREVTPPIFDPTQKVTIQ</sequence>
<reference evidence="2" key="1">
    <citation type="submission" date="2020-09" db="EMBL/GenBank/DDBJ databases">
        <title>Iningainema tapete sp. nov. (Scytonemataceae, Cyanobacteria) from greenhouses in central Florida (USA) produces two types of nodularin with biosynthetic potential for microcystin-LR and anabaenopeptins.</title>
        <authorList>
            <person name="Berthold D.E."/>
            <person name="Lefler F.W."/>
            <person name="Huang I.-S."/>
            <person name="Abdulla H."/>
            <person name="Zimba P.V."/>
            <person name="Laughinghouse H.D. IV."/>
        </authorList>
    </citation>
    <scope>NUCLEOTIDE SEQUENCE</scope>
    <source>
        <strain evidence="2">BLCCT55</strain>
    </source>
</reference>
<feature type="domain" description="Pvc16 N-terminal" evidence="1">
    <location>
        <begin position="9"/>
        <end position="186"/>
    </location>
</feature>
<evidence type="ECO:0000313" key="2">
    <source>
        <dbReference type="EMBL" id="MBD2773380.1"/>
    </source>
</evidence>
<gene>
    <name evidence="2" type="ORF">ICL16_15190</name>
</gene>
<keyword evidence="3" id="KW-1185">Reference proteome</keyword>
<evidence type="ECO:0000313" key="3">
    <source>
        <dbReference type="Proteomes" id="UP000629098"/>
    </source>
</evidence>